<dbReference type="GO" id="GO:0016709">
    <property type="term" value="F:oxidoreductase activity, acting on paired donors, with incorporation or reduction of molecular oxygen, NAD(P)H as one donor, and incorporation of one atom of oxygen"/>
    <property type="evidence" value="ECO:0007669"/>
    <property type="project" value="UniProtKB-ARBA"/>
</dbReference>
<evidence type="ECO:0000259" key="5">
    <source>
        <dbReference type="Pfam" id="PF01494"/>
    </source>
</evidence>
<keyword evidence="3" id="KW-0274">FAD</keyword>
<dbReference type="Proteomes" id="UP000886653">
    <property type="component" value="Unassembled WGS sequence"/>
</dbReference>
<dbReference type="InterPro" id="IPR036188">
    <property type="entry name" value="FAD/NAD-bd_sf"/>
</dbReference>
<dbReference type="InterPro" id="IPR050641">
    <property type="entry name" value="RIFMO-like"/>
</dbReference>
<evidence type="ECO:0000256" key="1">
    <source>
        <dbReference type="ARBA" id="ARBA00001974"/>
    </source>
</evidence>
<dbReference type="PANTHER" id="PTHR43004">
    <property type="entry name" value="TRK SYSTEM POTASSIUM UPTAKE PROTEIN"/>
    <property type="match status" value="1"/>
</dbReference>
<dbReference type="Gene3D" id="3.30.70.2450">
    <property type="match status" value="1"/>
</dbReference>
<comment type="caution">
    <text evidence="6">The sequence shown here is derived from an EMBL/GenBank/DDBJ whole genome shotgun (WGS) entry which is preliminary data.</text>
</comment>
<keyword evidence="2" id="KW-0285">Flavoprotein</keyword>
<proteinExistence type="predicted"/>
<dbReference type="PRINTS" id="PR00420">
    <property type="entry name" value="RNGMNOXGNASE"/>
</dbReference>
<evidence type="ECO:0000313" key="6">
    <source>
        <dbReference type="EMBL" id="KAG0141766.1"/>
    </source>
</evidence>
<accession>A0A9P6NDN6</accession>
<keyword evidence="7" id="KW-1185">Reference proteome</keyword>
<dbReference type="OrthoDB" id="10016252at2759"/>
<evidence type="ECO:0000256" key="2">
    <source>
        <dbReference type="ARBA" id="ARBA00022630"/>
    </source>
</evidence>
<gene>
    <name evidence="6" type="ORF">CROQUDRAFT_135972</name>
</gene>
<organism evidence="6 7">
    <name type="scientific">Cronartium quercuum f. sp. fusiforme G11</name>
    <dbReference type="NCBI Taxonomy" id="708437"/>
    <lineage>
        <taxon>Eukaryota</taxon>
        <taxon>Fungi</taxon>
        <taxon>Dikarya</taxon>
        <taxon>Basidiomycota</taxon>
        <taxon>Pucciniomycotina</taxon>
        <taxon>Pucciniomycetes</taxon>
        <taxon>Pucciniales</taxon>
        <taxon>Coleosporiaceae</taxon>
        <taxon>Cronartium</taxon>
    </lineage>
</organism>
<name>A0A9P6NDN6_9BASI</name>
<dbReference type="SUPFAM" id="SSF51905">
    <property type="entry name" value="FAD/NAD(P)-binding domain"/>
    <property type="match status" value="1"/>
</dbReference>
<dbReference type="PANTHER" id="PTHR43004:SF19">
    <property type="entry name" value="BINDING MONOOXYGENASE, PUTATIVE (JCVI)-RELATED"/>
    <property type="match status" value="1"/>
</dbReference>
<feature type="domain" description="FAD-binding" evidence="5">
    <location>
        <begin position="11"/>
        <end position="393"/>
    </location>
</feature>
<dbReference type="AlphaFoldDB" id="A0A9P6NDN6"/>
<keyword evidence="4" id="KW-0560">Oxidoreductase</keyword>
<protein>
    <recommendedName>
        <fullName evidence="5">FAD-binding domain-containing protein</fullName>
    </recommendedName>
</protein>
<sequence>MGSSSLLPAQVSIVIIGAGPTGLALACTLLNKGVPPTSVLIIERESINQKQARMYQSRAIGIAARTLECMAESIDDSSSPTPVRPIKSSLPVNSLDANESIKSTVQTILNRSQIVERMEIRERGREKPLLISELSLLKDETRYPFMTLCPQASTESIIESRFHTLGGTLYREWSLESFDNVDERSIGDSFEIKVVNPTGTIAKVKTKILVGADGGRSKTRAGTSLEFVGYTYPDTLVLGDVKFKSIDWFMGPSGFQVTQYVGSSGMLLFIPLPDGLIRIIADDDHKRVVEAATMKELRAGGNSEDRKVPTEEELQSIVRARGPILAPEDDRNTITSVTWASRFHIAHRIVPTFAKGPVCLIGDAAHVHSPAGGQGMNTGIQDAISLGLVLSEYFQLNSILNPSASQSLTQKLWVWSTKRHATASNVLASANFLTRTRSLRNPILVWIRRQFWAILSFFPSLMKRQMRQLMGLNYR</sequence>
<dbReference type="InterPro" id="IPR002938">
    <property type="entry name" value="FAD-bd"/>
</dbReference>
<dbReference type="GO" id="GO:0071949">
    <property type="term" value="F:FAD binding"/>
    <property type="evidence" value="ECO:0007669"/>
    <property type="project" value="InterPro"/>
</dbReference>
<comment type="cofactor">
    <cofactor evidence="1">
        <name>FAD</name>
        <dbReference type="ChEBI" id="CHEBI:57692"/>
    </cofactor>
</comment>
<dbReference type="Gene3D" id="3.50.50.60">
    <property type="entry name" value="FAD/NAD(P)-binding domain"/>
    <property type="match status" value="1"/>
</dbReference>
<evidence type="ECO:0000313" key="7">
    <source>
        <dbReference type="Proteomes" id="UP000886653"/>
    </source>
</evidence>
<dbReference type="EMBL" id="MU167372">
    <property type="protein sequence ID" value="KAG0141766.1"/>
    <property type="molecule type" value="Genomic_DNA"/>
</dbReference>
<dbReference type="Pfam" id="PF01494">
    <property type="entry name" value="FAD_binding_3"/>
    <property type="match status" value="1"/>
</dbReference>
<evidence type="ECO:0000256" key="4">
    <source>
        <dbReference type="ARBA" id="ARBA00023002"/>
    </source>
</evidence>
<evidence type="ECO:0000256" key="3">
    <source>
        <dbReference type="ARBA" id="ARBA00022827"/>
    </source>
</evidence>
<reference evidence="6" key="1">
    <citation type="submission" date="2013-11" db="EMBL/GenBank/DDBJ databases">
        <title>Genome sequence of the fusiform rust pathogen reveals effectors for host alternation and coevolution with pine.</title>
        <authorList>
            <consortium name="DOE Joint Genome Institute"/>
            <person name="Smith K."/>
            <person name="Pendleton A."/>
            <person name="Kubisiak T."/>
            <person name="Anderson C."/>
            <person name="Salamov A."/>
            <person name="Aerts A."/>
            <person name="Riley R."/>
            <person name="Clum A."/>
            <person name="Lindquist E."/>
            <person name="Ence D."/>
            <person name="Campbell M."/>
            <person name="Kronenberg Z."/>
            <person name="Feau N."/>
            <person name="Dhillon B."/>
            <person name="Hamelin R."/>
            <person name="Burleigh J."/>
            <person name="Smith J."/>
            <person name="Yandell M."/>
            <person name="Nelson C."/>
            <person name="Grigoriev I."/>
            <person name="Davis J."/>
        </authorList>
    </citation>
    <scope>NUCLEOTIDE SEQUENCE</scope>
    <source>
        <strain evidence="6">G11</strain>
    </source>
</reference>